<dbReference type="STRING" id="428992.SAMN05216272_102198"/>
<feature type="transmembrane region" description="Helical" evidence="7">
    <location>
        <begin position="63"/>
        <end position="82"/>
    </location>
</feature>
<proteinExistence type="inferred from homology"/>
<keyword evidence="10" id="KW-1185">Reference proteome</keyword>
<evidence type="ECO:0000256" key="2">
    <source>
        <dbReference type="ARBA" id="ARBA00008193"/>
    </source>
</evidence>
<keyword evidence="4 7" id="KW-0812">Transmembrane</keyword>
<feature type="transmembrane region" description="Helical" evidence="7">
    <location>
        <begin position="33"/>
        <end position="51"/>
    </location>
</feature>
<dbReference type="GO" id="GO:0005886">
    <property type="term" value="C:plasma membrane"/>
    <property type="evidence" value="ECO:0007669"/>
    <property type="project" value="UniProtKB-SubCell"/>
</dbReference>
<evidence type="ECO:0000256" key="3">
    <source>
        <dbReference type="ARBA" id="ARBA00022475"/>
    </source>
</evidence>
<dbReference type="AlphaFoldDB" id="A0A1G8DW34"/>
<dbReference type="RefSeq" id="WP_090261464.1">
    <property type="nucleotide sequence ID" value="NZ_FNDS01000002.1"/>
</dbReference>
<keyword evidence="6 7" id="KW-0472">Membrane</keyword>
<evidence type="ECO:0000313" key="10">
    <source>
        <dbReference type="Proteomes" id="UP000199636"/>
    </source>
</evidence>
<dbReference type="EMBL" id="FNDS01000002">
    <property type="protein sequence ID" value="SDH61892.1"/>
    <property type="molecule type" value="Genomic_DNA"/>
</dbReference>
<protein>
    <submittedName>
        <fullName evidence="9">Uncharacterized membrane protein YeiH</fullName>
    </submittedName>
</protein>
<evidence type="ECO:0000256" key="5">
    <source>
        <dbReference type="ARBA" id="ARBA00022989"/>
    </source>
</evidence>
<evidence type="ECO:0000259" key="8">
    <source>
        <dbReference type="Pfam" id="PF03458"/>
    </source>
</evidence>
<evidence type="ECO:0000313" key="9">
    <source>
        <dbReference type="EMBL" id="SDH61892.1"/>
    </source>
</evidence>
<dbReference type="PANTHER" id="PTHR30506:SF3">
    <property type="entry name" value="UPF0126 INNER MEMBRANE PROTEIN YADS-RELATED"/>
    <property type="match status" value="1"/>
</dbReference>
<evidence type="ECO:0000256" key="7">
    <source>
        <dbReference type="SAM" id="Phobius"/>
    </source>
</evidence>
<comment type="subcellular location">
    <subcellularLocation>
        <location evidence="1">Cell membrane</location>
        <topology evidence="1">Multi-pass membrane protein</topology>
    </subcellularLocation>
</comment>
<feature type="domain" description="Glycine transporter" evidence="8">
    <location>
        <begin position="95"/>
        <end position="164"/>
    </location>
</feature>
<comment type="similarity">
    <text evidence="2">Belongs to the UPF0126 family.</text>
</comment>
<dbReference type="Pfam" id="PF03458">
    <property type="entry name" value="Gly_transporter"/>
    <property type="match status" value="2"/>
</dbReference>
<evidence type="ECO:0000256" key="6">
    <source>
        <dbReference type="ARBA" id="ARBA00023136"/>
    </source>
</evidence>
<dbReference type="PANTHER" id="PTHR30506">
    <property type="entry name" value="INNER MEMBRANE PROTEIN"/>
    <property type="match status" value="1"/>
</dbReference>
<gene>
    <name evidence="9" type="ORF">SAMN05216272_102198</name>
</gene>
<feature type="transmembrane region" description="Helical" evidence="7">
    <location>
        <begin position="89"/>
        <end position="109"/>
    </location>
</feature>
<keyword evidence="3" id="KW-1003">Cell membrane</keyword>
<evidence type="ECO:0000256" key="4">
    <source>
        <dbReference type="ARBA" id="ARBA00022692"/>
    </source>
</evidence>
<evidence type="ECO:0000256" key="1">
    <source>
        <dbReference type="ARBA" id="ARBA00004651"/>
    </source>
</evidence>
<feature type="domain" description="Glycine transporter" evidence="8">
    <location>
        <begin position="9"/>
        <end position="83"/>
    </location>
</feature>
<sequence length="207" mass="22065">MSVHTLFVTLDILGVFAFAISGATAAMQRRLDLFGVVVIAFVTACGGGLVRDLCIGAIPPAGLSNWIYLAVAIVAALTTIGAYRFVERLAYPVLLFDAVGLGLFAVTGSHKALQYGHNTEVAILLGMITAVGGGVGRDVLLNRVPVILQKEIYASAALVGASIEVLGEGSGWSTNWLPWVAMSICFVLRMLALKYGWHMRWVAMPRD</sequence>
<feature type="transmembrane region" description="Helical" evidence="7">
    <location>
        <begin position="176"/>
        <end position="197"/>
    </location>
</feature>
<reference evidence="10" key="1">
    <citation type="submission" date="2016-10" db="EMBL/GenBank/DDBJ databases">
        <authorList>
            <person name="Varghese N."/>
            <person name="Submissions S."/>
        </authorList>
    </citation>
    <scope>NUCLEOTIDE SEQUENCE [LARGE SCALE GENOMIC DNA]</scope>
    <source>
        <strain evidence="10">CCM 7469</strain>
    </source>
</reference>
<dbReference type="InterPro" id="IPR005115">
    <property type="entry name" value="Gly_transporter"/>
</dbReference>
<dbReference type="OrthoDB" id="9791874at2"/>
<keyword evidence="5 7" id="KW-1133">Transmembrane helix</keyword>
<feature type="transmembrane region" description="Helical" evidence="7">
    <location>
        <begin position="6"/>
        <end position="26"/>
    </location>
</feature>
<dbReference type="Proteomes" id="UP000199636">
    <property type="component" value="Unassembled WGS sequence"/>
</dbReference>
<accession>A0A1G8DW34</accession>
<name>A0A1G8DW34_9PSED</name>
<organism evidence="9 10">
    <name type="scientific">Pseudomonas panipatensis</name>
    <dbReference type="NCBI Taxonomy" id="428992"/>
    <lineage>
        <taxon>Bacteria</taxon>
        <taxon>Pseudomonadati</taxon>
        <taxon>Pseudomonadota</taxon>
        <taxon>Gammaproteobacteria</taxon>
        <taxon>Pseudomonadales</taxon>
        <taxon>Pseudomonadaceae</taxon>
        <taxon>Pseudomonas</taxon>
    </lineage>
</organism>